<reference evidence="2" key="2">
    <citation type="submission" date="2015-01" db="EMBL/GenBank/DDBJ databases">
        <title>Evolutionary Origins and Diversification of the Mycorrhizal Mutualists.</title>
        <authorList>
            <consortium name="DOE Joint Genome Institute"/>
            <consortium name="Mycorrhizal Genomics Consortium"/>
            <person name="Kohler A."/>
            <person name="Kuo A."/>
            <person name="Nagy L.G."/>
            <person name="Floudas D."/>
            <person name="Copeland A."/>
            <person name="Barry K.W."/>
            <person name="Cichocki N."/>
            <person name="Veneault-Fourrey C."/>
            <person name="LaButti K."/>
            <person name="Lindquist E.A."/>
            <person name="Lipzen A."/>
            <person name="Lundell T."/>
            <person name="Morin E."/>
            <person name="Murat C."/>
            <person name="Riley R."/>
            <person name="Ohm R."/>
            <person name="Sun H."/>
            <person name="Tunlid A."/>
            <person name="Henrissat B."/>
            <person name="Grigoriev I.V."/>
            <person name="Hibbett D.S."/>
            <person name="Martin F."/>
        </authorList>
    </citation>
    <scope>NUCLEOTIDE SEQUENCE [LARGE SCALE GENOMIC DNA]</scope>
    <source>
        <strain evidence="2">MUT 4182</strain>
    </source>
</reference>
<dbReference type="AlphaFoldDB" id="A0A0C3PNN3"/>
<protein>
    <submittedName>
        <fullName evidence="1">Uncharacterized protein</fullName>
    </submittedName>
</protein>
<accession>A0A0C3PNN3</accession>
<reference evidence="1 2" key="1">
    <citation type="submission" date="2014-04" db="EMBL/GenBank/DDBJ databases">
        <authorList>
            <consortium name="DOE Joint Genome Institute"/>
            <person name="Kuo A."/>
            <person name="Girlanda M."/>
            <person name="Perotto S."/>
            <person name="Kohler A."/>
            <person name="Nagy L.G."/>
            <person name="Floudas D."/>
            <person name="Copeland A."/>
            <person name="Barry K.W."/>
            <person name="Cichocki N."/>
            <person name="Veneault-Fourrey C."/>
            <person name="LaButti K."/>
            <person name="Lindquist E.A."/>
            <person name="Lipzen A."/>
            <person name="Lundell T."/>
            <person name="Morin E."/>
            <person name="Murat C."/>
            <person name="Sun H."/>
            <person name="Tunlid A."/>
            <person name="Henrissat B."/>
            <person name="Grigoriev I.V."/>
            <person name="Hibbett D.S."/>
            <person name="Martin F."/>
            <person name="Nordberg H.P."/>
            <person name="Cantor M.N."/>
            <person name="Hua S.X."/>
        </authorList>
    </citation>
    <scope>NUCLEOTIDE SEQUENCE [LARGE SCALE GENOMIC DNA]</scope>
    <source>
        <strain evidence="1 2">MUT 4182</strain>
    </source>
</reference>
<name>A0A0C3PNN3_9AGAM</name>
<keyword evidence="2" id="KW-1185">Reference proteome</keyword>
<sequence>MDIHEDVSFYGREGEACEGFIRAVRKAAFAAGRIRDDAWMADFASTCLDESALRYFESLTPAIQSDWRLLRQALLTKYPPPDQVLGTRAGNPGQDYNPLTAAGAALLLRQPRKGKLRVIGQDSTDFGYIGDGNTSHNACVGGGASVDHALLVSYIPGGELYEIEIERLGRENQVLGVHWRSPSPTTAIGSLDHAVITAFDYAGVHRLGPTSQGGPGYTAIWNVRPDNTVWPHFEEDRSCTGLRIFSNRDTGNQRFCLLVAADAGAFVTKFTGWNVVKLTFEDV</sequence>
<gene>
    <name evidence="1" type="ORF">M407DRAFT_34325</name>
</gene>
<evidence type="ECO:0000313" key="1">
    <source>
        <dbReference type="EMBL" id="KIO16040.1"/>
    </source>
</evidence>
<dbReference type="Proteomes" id="UP000054248">
    <property type="component" value="Unassembled WGS sequence"/>
</dbReference>
<proteinExistence type="predicted"/>
<evidence type="ECO:0000313" key="2">
    <source>
        <dbReference type="Proteomes" id="UP000054248"/>
    </source>
</evidence>
<dbReference type="HOGENOM" id="CLU_099564_0_0_1"/>
<dbReference type="OrthoDB" id="3250704at2759"/>
<organism evidence="1 2">
    <name type="scientific">Tulasnella calospora MUT 4182</name>
    <dbReference type="NCBI Taxonomy" id="1051891"/>
    <lineage>
        <taxon>Eukaryota</taxon>
        <taxon>Fungi</taxon>
        <taxon>Dikarya</taxon>
        <taxon>Basidiomycota</taxon>
        <taxon>Agaricomycotina</taxon>
        <taxon>Agaricomycetes</taxon>
        <taxon>Cantharellales</taxon>
        <taxon>Tulasnellaceae</taxon>
        <taxon>Tulasnella</taxon>
    </lineage>
</organism>
<dbReference type="EMBL" id="KN823699">
    <property type="protein sequence ID" value="KIO16040.1"/>
    <property type="molecule type" value="Genomic_DNA"/>
</dbReference>